<proteinExistence type="predicted"/>
<protein>
    <submittedName>
        <fullName evidence="2">Uncharacterized protein</fullName>
    </submittedName>
</protein>
<organism evidence="2">
    <name type="scientific">Anguilla anguilla</name>
    <name type="common">European freshwater eel</name>
    <name type="synonym">Muraena anguilla</name>
    <dbReference type="NCBI Taxonomy" id="7936"/>
    <lineage>
        <taxon>Eukaryota</taxon>
        <taxon>Metazoa</taxon>
        <taxon>Chordata</taxon>
        <taxon>Craniata</taxon>
        <taxon>Vertebrata</taxon>
        <taxon>Euteleostomi</taxon>
        <taxon>Actinopterygii</taxon>
        <taxon>Neopterygii</taxon>
        <taxon>Teleostei</taxon>
        <taxon>Anguilliformes</taxon>
        <taxon>Anguillidae</taxon>
        <taxon>Anguilla</taxon>
    </lineage>
</organism>
<accession>A0A0E9UAD1</accession>
<dbReference type="AlphaFoldDB" id="A0A0E9UAD1"/>
<evidence type="ECO:0000256" key="1">
    <source>
        <dbReference type="SAM" id="MobiDB-lite"/>
    </source>
</evidence>
<name>A0A0E9UAD1_ANGAN</name>
<reference evidence="2" key="1">
    <citation type="submission" date="2014-11" db="EMBL/GenBank/DDBJ databases">
        <authorList>
            <person name="Amaro Gonzalez C."/>
        </authorList>
    </citation>
    <scope>NUCLEOTIDE SEQUENCE</scope>
</reference>
<dbReference type="EMBL" id="GBXM01045801">
    <property type="protein sequence ID" value="JAH62776.1"/>
    <property type="molecule type" value="Transcribed_RNA"/>
</dbReference>
<reference evidence="2" key="2">
    <citation type="journal article" date="2015" name="Fish Shellfish Immunol.">
        <title>Early steps in the European eel (Anguilla anguilla)-Vibrio vulnificus interaction in the gills: Role of the RtxA13 toxin.</title>
        <authorList>
            <person name="Callol A."/>
            <person name="Pajuelo D."/>
            <person name="Ebbesson L."/>
            <person name="Teles M."/>
            <person name="MacKenzie S."/>
            <person name="Amaro C."/>
        </authorList>
    </citation>
    <scope>NUCLEOTIDE SEQUENCE</scope>
</reference>
<sequence>MQVMGSRSGPLRTAGARTMERMAITTSTEGPGCVG</sequence>
<feature type="region of interest" description="Disordered" evidence="1">
    <location>
        <begin position="1"/>
        <end position="35"/>
    </location>
</feature>
<evidence type="ECO:0000313" key="2">
    <source>
        <dbReference type="EMBL" id="JAH62776.1"/>
    </source>
</evidence>